<dbReference type="InterPro" id="IPR050388">
    <property type="entry name" value="ABC_Ni/Peptide_Import"/>
</dbReference>
<evidence type="ECO:0008006" key="12">
    <source>
        <dbReference type="Google" id="ProtNLM"/>
    </source>
</evidence>
<evidence type="ECO:0000259" key="10">
    <source>
        <dbReference type="Pfam" id="PF08352"/>
    </source>
</evidence>
<keyword evidence="3" id="KW-1003">Cell membrane</keyword>
<feature type="domain" description="ABC transporter" evidence="9">
    <location>
        <begin position="2"/>
        <end position="86"/>
    </location>
</feature>
<keyword evidence="2" id="KW-0813">Transport</keyword>
<name>X1C5K3_9ZZZZ</name>
<evidence type="ECO:0000313" key="11">
    <source>
        <dbReference type="EMBL" id="GAG91683.1"/>
    </source>
</evidence>
<dbReference type="GO" id="GO:0016020">
    <property type="term" value="C:membrane"/>
    <property type="evidence" value="ECO:0007669"/>
    <property type="project" value="UniProtKB-SubCell"/>
</dbReference>
<dbReference type="SUPFAM" id="SSF52540">
    <property type="entry name" value="P-loop containing nucleoside triphosphate hydrolases"/>
    <property type="match status" value="1"/>
</dbReference>
<evidence type="ECO:0000259" key="9">
    <source>
        <dbReference type="Pfam" id="PF00005"/>
    </source>
</evidence>
<reference evidence="11" key="1">
    <citation type="journal article" date="2014" name="Front. Microbiol.">
        <title>High frequency of phylogenetically diverse reductive dehalogenase-homologous genes in deep subseafloor sedimentary metagenomes.</title>
        <authorList>
            <person name="Kawai M."/>
            <person name="Futagami T."/>
            <person name="Toyoda A."/>
            <person name="Takaki Y."/>
            <person name="Nishi S."/>
            <person name="Hori S."/>
            <person name="Arai W."/>
            <person name="Tsubouchi T."/>
            <person name="Morono Y."/>
            <person name="Uchiyama I."/>
            <person name="Ito T."/>
            <person name="Fujiyama A."/>
            <person name="Inagaki F."/>
            <person name="Takami H."/>
        </authorList>
    </citation>
    <scope>NUCLEOTIDE SEQUENCE</scope>
    <source>
        <strain evidence="11">Expedition CK06-06</strain>
    </source>
</reference>
<keyword evidence="4" id="KW-0997">Cell inner membrane</keyword>
<evidence type="ECO:0000256" key="5">
    <source>
        <dbReference type="ARBA" id="ARBA00022741"/>
    </source>
</evidence>
<keyword evidence="6" id="KW-0067">ATP-binding</keyword>
<dbReference type="CDD" id="cd03257">
    <property type="entry name" value="ABC_NikE_OppD_transporters"/>
    <property type="match status" value="1"/>
</dbReference>
<evidence type="ECO:0000256" key="7">
    <source>
        <dbReference type="ARBA" id="ARBA00022967"/>
    </source>
</evidence>
<dbReference type="PANTHER" id="PTHR43297:SF14">
    <property type="entry name" value="ATPASE AAA-TYPE CORE DOMAIN-CONTAINING PROTEIN"/>
    <property type="match status" value="1"/>
</dbReference>
<dbReference type="InterPro" id="IPR013563">
    <property type="entry name" value="Oligopep_ABC_C"/>
</dbReference>
<comment type="subcellular location">
    <subcellularLocation>
        <location evidence="1">Membrane</location>
    </subcellularLocation>
</comment>
<dbReference type="NCBIfam" id="TIGR01727">
    <property type="entry name" value="oligo_HPY"/>
    <property type="match status" value="1"/>
</dbReference>
<dbReference type="Pfam" id="PF00005">
    <property type="entry name" value="ABC_tran"/>
    <property type="match status" value="1"/>
</dbReference>
<dbReference type="Gene3D" id="3.40.50.300">
    <property type="entry name" value="P-loop containing nucleotide triphosphate hydrolases"/>
    <property type="match status" value="1"/>
</dbReference>
<dbReference type="InterPro" id="IPR027417">
    <property type="entry name" value="P-loop_NTPase"/>
</dbReference>
<evidence type="ECO:0000256" key="1">
    <source>
        <dbReference type="ARBA" id="ARBA00004370"/>
    </source>
</evidence>
<accession>X1C5K3</accession>
<sequence>MIFQNSMNALNPVLRIKKQIVPAIQLHEDISDQEATSKMLELIDLVRLRPSIVDSYPHELSDGMKQRVMIALSLICNPKLLICDEPNTALDVVVQDQILQEIKNIQKKLNFSLIMVSHDISTVFETCEKLFVMYGGKIVEYGDSISIYKNPRHPYMAALLKSFPSIRGDLKQLISIPGSTVDLVNPPQGCRFEPRCKFAQSICKKESPPLIELVPNEHYSLCHFAKEGIFKW</sequence>
<evidence type="ECO:0000256" key="6">
    <source>
        <dbReference type="ARBA" id="ARBA00022840"/>
    </source>
</evidence>
<dbReference type="Pfam" id="PF08352">
    <property type="entry name" value="oligo_HPY"/>
    <property type="match status" value="1"/>
</dbReference>
<protein>
    <recommendedName>
        <fullName evidence="12">ABC transporter domain-containing protein</fullName>
    </recommendedName>
</protein>
<dbReference type="GO" id="GO:0015833">
    <property type="term" value="P:peptide transport"/>
    <property type="evidence" value="ECO:0007669"/>
    <property type="project" value="InterPro"/>
</dbReference>
<evidence type="ECO:0000256" key="3">
    <source>
        <dbReference type="ARBA" id="ARBA00022475"/>
    </source>
</evidence>
<gene>
    <name evidence="11" type="ORF">S01H4_46487</name>
</gene>
<dbReference type="EMBL" id="BART01025985">
    <property type="protein sequence ID" value="GAG91683.1"/>
    <property type="molecule type" value="Genomic_DNA"/>
</dbReference>
<evidence type="ECO:0000256" key="8">
    <source>
        <dbReference type="ARBA" id="ARBA00023136"/>
    </source>
</evidence>
<dbReference type="AlphaFoldDB" id="X1C5K3"/>
<evidence type="ECO:0000256" key="4">
    <source>
        <dbReference type="ARBA" id="ARBA00022519"/>
    </source>
</evidence>
<dbReference type="GO" id="GO:0005524">
    <property type="term" value="F:ATP binding"/>
    <property type="evidence" value="ECO:0007669"/>
    <property type="project" value="UniProtKB-KW"/>
</dbReference>
<dbReference type="GO" id="GO:0016887">
    <property type="term" value="F:ATP hydrolysis activity"/>
    <property type="evidence" value="ECO:0007669"/>
    <property type="project" value="InterPro"/>
</dbReference>
<evidence type="ECO:0000256" key="2">
    <source>
        <dbReference type="ARBA" id="ARBA00022448"/>
    </source>
</evidence>
<proteinExistence type="predicted"/>
<dbReference type="InterPro" id="IPR003439">
    <property type="entry name" value="ABC_transporter-like_ATP-bd"/>
</dbReference>
<comment type="caution">
    <text evidence="11">The sequence shown here is derived from an EMBL/GenBank/DDBJ whole genome shotgun (WGS) entry which is preliminary data.</text>
</comment>
<feature type="domain" description="Oligopeptide/dipeptide ABC transporter C-terminal" evidence="10">
    <location>
        <begin position="139"/>
        <end position="203"/>
    </location>
</feature>
<keyword evidence="5" id="KW-0547">Nucleotide-binding</keyword>
<dbReference type="PANTHER" id="PTHR43297">
    <property type="entry name" value="OLIGOPEPTIDE TRANSPORT ATP-BINDING PROTEIN APPD"/>
    <property type="match status" value="1"/>
</dbReference>
<organism evidence="11">
    <name type="scientific">marine sediment metagenome</name>
    <dbReference type="NCBI Taxonomy" id="412755"/>
    <lineage>
        <taxon>unclassified sequences</taxon>
        <taxon>metagenomes</taxon>
        <taxon>ecological metagenomes</taxon>
    </lineage>
</organism>
<keyword evidence="7" id="KW-1278">Translocase</keyword>
<keyword evidence="8" id="KW-0472">Membrane</keyword>